<evidence type="ECO:0000256" key="1">
    <source>
        <dbReference type="SAM" id="MobiDB-lite"/>
    </source>
</evidence>
<sequence length="612" mass="65041">MSAACASSAKKAIEPGQHVNEPFEDSRRLTGANLYFDRAGAALETAPGLVFDAKTLVRWRSNIARLRDVLGWPEGATVVREHATGASLAYEAPIDQLYTAAEANEWALYAALGQRADDTPVNDDSETPRAHIAHFDEDEALRQLKALADAEAKPRVMDLIRAAQQHAVPAHVDDDALSIGEGEHSQTWAIDALPDAGEVPWSPLNAIPKAVITGSNGKTTTVRLLAAMLGAHGQRAGYSSTDGLFIDGERVEAGDYSGPVGARTVLRDARVQVAVLETARGGMLRRGLVAKDARVAVVTNISADHFGEYGIHTLDHIAAVKLVVAKSLAPDGLLVLNADDPQLVKHAASTGKSRIAWFAFDLMDAVARSSTACGVREGRLILAIDGIEHDLGEVAAMPLTLGGSARYNIANIAAASLAAQALGIAPATIASVLKRFGASNADNPGRLQRWFLGDVQVLLDYAHNPDGLRGLLQVAEGLRSHGRLALLLGHAGNRLEEDFRALAAVAAEARPDRVWLKDIGGDYLRGKTSGQVASIIRDALLDAGLDEDALPLCLDEAEASRQALVWARPGDLLVLPVHEPSRRDAVVALLDRLQGEGWRAGDALPDMANHLD</sequence>
<feature type="domain" description="Mur ligase C-terminal" evidence="2">
    <location>
        <begin position="445"/>
        <end position="575"/>
    </location>
</feature>
<evidence type="ECO:0000313" key="5">
    <source>
        <dbReference type="Proteomes" id="UP000241788"/>
    </source>
</evidence>
<protein>
    <submittedName>
        <fullName evidence="4">UDP-N-acetylmuramyl tripeptide synthase</fullName>
    </submittedName>
</protein>
<evidence type="ECO:0000259" key="3">
    <source>
        <dbReference type="Pfam" id="PF08245"/>
    </source>
</evidence>
<name>A0A1N6N6X9_9GAMM</name>
<proteinExistence type="predicted"/>
<dbReference type="InterPro" id="IPR036565">
    <property type="entry name" value="Mur-like_cat_sf"/>
</dbReference>
<feature type="region of interest" description="Disordered" evidence="1">
    <location>
        <begin position="1"/>
        <end position="24"/>
    </location>
</feature>
<reference evidence="5" key="1">
    <citation type="submission" date="2017-01" db="EMBL/GenBank/DDBJ databases">
        <authorList>
            <person name="Varghese N."/>
            <person name="Submissions S."/>
        </authorList>
    </citation>
    <scope>NUCLEOTIDE SEQUENCE [LARGE SCALE GENOMIC DNA]</scope>
    <source>
        <strain evidence="5">UM1</strain>
    </source>
</reference>
<dbReference type="AlphaFoldDB" id="A0A1N6N6X9"/>
<dbReference type="Pfam" id="PF02875">
    <property type="entry name" value="Mur_ligase_C"/>
    <property type="match status" value="1"/>
</dbReference>
<feature type="domain" description="Mur ligase central" evidence="3">
    <location>
        <begin position="212"/>
        <end position="418"/>
    </location>
</feature>
<dbReference type="InterPro" id="IPR004101">
    <property type="entry name" value="Mur_ligase_C"/>
</dbReference>
<evidence type="ECO:0000313" key="4">
    <source>
        <dbReference type="EMBL" id="SIP87792.1"/>
    </source>
</evidence>
<dbReference type="STRING" id="1604334.SAMN05421546_0128"/>
<accession>A0A1N6N6X9</accession>
<dbReference type="SUPFAM" id="SSF53244">
    <property type="entry name" value="MurD-like peptide ligases, peptide-binding domain"/>
    <property type="match status" value="1"/>
</dbReference>
<dbReference type="PANTHER" id="PTHR23135">
    <property type="entry name" value="MUR LIGASE FAMILY MEMBER"/>
    <property type="match status" value="1"/>
</dbReference>
<keyword evidence="5" id="KW-1185">Reference proteome</keyword>
<dbReference type="GO" id="GO:0005524">
    <property type="term" value="F:ATP binding"/>
    <property type="evidence" value="ECO:0007669"/>
    <property type="project" value="InterPro"/>
</dbReference>
<evidence type="ECO:0000259" key="2">
    <source>
        <dbReference type="Pfam" id="PF02875"/>
    </source>
</evidence>
<dbReference type="SUPFAM" id="SSF53623">
    <property type="entry name" value="MurD-like peptide ligases, catalytic domain"/>
    <property type="match status" value="1"/>
</dbReference>
<dbReference type="OrthoDB" id="9803907at2"/>
<gene>
    <name evidence="4" type="ORF">SAMN05421546_0128</name>
</gene>
<feature type="compositionally biased region" description="Low complexity" evidence="1">
    <location>
        <begin position="1"/>
        <end position="10"/>
    </location>
</feature>
<dbReference type="InterPro" id="IPR036615">
    <property type="entry name" value="Mur_ligase_C_dom_sf"/>
</dbReference>
<dbReference type="EMBL" id="FTLW01000001">
    <property type="protein sequence ID" value="SIP87792.1"/>
    <property type="molecule type" value="Genomic_DNA"/>
</dbReference>
<dbReference type="PANTHER" id="PTHR23135:SF18">
    <property type="entry name" value="CYANOPHYCIN SYNTHETASE"/>
    <property type="match status" value="1"/>
</dbReference>
<dbReference type="GO" id="GO:0016881">
    <property type="term" value="F:acid-amino acid ligase activity"/>
    <property type="evidence" value="ECO:0007669"/>
    <property type="project" value="InterPro"/>
</dbReference>
<dbReference type="Pfam" id="PF08245">
    <property type="entry name" value="Mur_ligase_M"/>
    <property type="match status" value="1"/>
</dbReference>
<organism evidence="4 5">
    <name type="scientific">Solilutibacter tolerans</name>
    <dbReference type="NCBI Taxonomy" id="1604334"/>
    <lineage>
        <taxon>Bacteria</taxon>
        <taxon>Pseudomonadati</taxon>
        <taxon>Pseudomonadota</taxon>
        <taxon>Gammaproteobacteria</taxon>
        <taxon>Lysobacterales</taxon>
        <taxon>Lysobacteraceae</taxon>
        <taxon>Solilutibacter</taxon>
    </lineage>
</organism>
<dbReference type="InterPro" id="IPR013221">
    <property type="entry name" value="Mur_ligase_cen"/>
</dbReference>
<dbReference type="Proteomes" id="UP000241788">
    <property type="component" value="Unassembled WGS sequence"/>
</dbReference>
<dbReference type="Gene3D" id="3.40.1190.10">
    <property type="entry name" value="Mur-like, catalytic domain"/>
    <property type="match status" value="1"/>
</dbReference>
<dbReference type="Gene3D" id="3.90.190.20">
    <property type="entry name" value="Mur ligase, C-terminal domain"/>
    <property type="match status" value="1"/>
</dbReference>